<keyword evidence="7 9" id="KW-0408">Iron</keyword>
<evidence type="ECO:0000256" key="7">
    <source>
        <dbReference type="ARBA" id="ARBA00023004"/>
    </source>
</evidence>
<keyword evidence="5 9" id="KW-0479">Metal-binding</keyword>
<dbReference type="Pfam" id="PF00067">
    <property type="entry name" value="p450"/>
    <property type="match status" value="1"/>
</dbReference>
<keyword evidence="8 10" id="KW-0503">Monooxygenase</keyword>
<dbReference type="PANTHER" id="PTHR46300:SF5">
    <property type="entry name" value="CYTOCHROME P450"/>
    <property type="match status" value="1"/>
</dbReference>
<feature type="binding site" description="axial binding residue" evidence="9">
    <location>
        <position position="431"/>
    </location>
    <ligand>
        <name>heme</name>
        <dbReference type="ChEBI" id="CHEBI:30413"/>
    </ligand>
    <ligandPart>
        <name>Fe</name>
        <dbReference type="ChEBI" id="CHEBI:18248"/>
    </ligandPart>
</feature>
<dbReference type="InterPro" id="IPR001128">
    <property type="entry name" value="Cyt_P450"/>
</dbReference>
<dbReference type="SUPFAM" id="SSF48264">
    <property type="entry name" value="Cytochrome P450"/>
    <property type="match status" value="1"/>
</dbReference>
<comment type="caution">
    <text evidence="11">The sequence shown here is derived from an EMBL/GenBank/DDBJ whole genome shotgun (WGS) entry which is preliminary data.</text>
</comment>
<dbReference type="Gene3D" id="1.10.630.10">
    <property type="entry name" value="Cytochrome P450"/>
    <property type="match status" value="1"/>
</dbReference>
<evidence type="ECO:0000313" key="12">
    <source>
        <dbReference type="Proteomes" id="UP000807353"/>
    </source>
</evidence>
<dbReference type="InterPro" id="IPR050364">
    <property type="entry name" value="Cytochrome_P450_fung"/>
</dbReference>
<dbReference type="GO" id="GO:0004497">
    <property type="term" value="F:monooxygenase activity"/>
    <property type="evidence" value="ECO:0007669"/>
    <property type="project" value="UniProtKB-KW"/>
</dbReference>
<dbReference type="GO" id="GO:0020037">
    <property type="term" value="F:heme binding"/>
    <property type="evidence" value="ECO:0007669"/>
    <property type="project" value="InterPro"/>
</dbReference>
<evidence type="ECO:0000256" key="1">
    <source>
        <dbReference type="ARBA" id="ARBA00001971"/>
    </source>
</evidence>
<evidence type="ECO:0000256" key="3">
    <source>
        <dbReference type="ARBA" id="ARBA00010617"/>
    </source>
</evidence>
<dbReference type="InterPro" id="IPR017972">
    <property type="entry name" value="Cyt_P450_CS"/>
</dbReference>
<keyword evidence="4 9" id="KW-0349">Heme</keyword>
<sequence>MYLLALFGCALLYTYFRIRSKHRPPLPPGPPADPIIGHLRLIPPDGQETLFYELGKKYGDVMYLHVLGRPLVVLNSVQAAVDLLDKRSANYSDRPRFLPFELMGWNATMALLPYGKQLRRHRRMVQQYLASSKCLDYQPIQRREARSLLQNLLRNSDSREHCLRRFSISIIIRIVHGHQITSDDDPYVQITQAAAHIIRNAGPPGQTPIDFFSFLQYLPSWFPGAYYAGFAKENKPAIDTLHDYPFEDVSAQMAEGTAKPSFLSKQLEARRRAGANYPNTIEDIKGAAGAIYLAGVDTTWSSISIFFLAMVLNPEHQARAQQEIDNVIGPSRLPEFGDRPSLPYVECVMQETLRWNSAVPSGIPHRSLEDDIYNGMFIPKGSLIIPNTRGMTLDDKIYKDPAMFNPARYLPKPDGNAEPYPSAFGFGRRICPGRHLANASVWIALVSILATLDISKAVDDNGKEITPEVAFSSGITSHPHPYRCSIRPRNKITRVLIEGSDVSEGTY</sequence>
<name>A0A9P6CG07_9AGAR</name>
<dbReference type="CDD" id="cd11065">
    <property type="entry name" value="CYP64-like"/>
    <property type="match status" value="1"/>
</dbReference>
<comment type="similarity">
    <text evidence="3 10">Belongs to the cytochrome P450 family.</text>
</comment>
<accession>A0A9P6CG07</accession>
<dbReference type="InterPro" id="IPR002401">
    <property type="entry name" value="Cyt_P450_E_grp-I"/>
</dbReference>
<organism evidence="11 12">
    <name type="scientific">Collybia nuda</name>
    <dbReference type="NCBI Taxonomy" id="64659"/>
    <lineage>
        <taxon>Eukaryota</taxon>
        <taxon>Fungi</taxon>
        <taxon>Dikarya</taxon>
        <taxon>Basidiomycota</taxon>
        <taxon>Agaricomycotina</taxon>
        <taxon>Agaricomycetes</taxon>
        <taxon>Agaricomycetidae</taxon>
        <taxon>Agaricales</taxon>
        <taxon>Tricholomatineae</taxon>
        <taxon>Clitocybaceae</taxon>
        <taxon>Collybia</taxon>
    </lineage>
</organism>
<dbReference type="GO" id="GO:0016705">
    <property type="term" value="F:oxidoreductase activity, acting on paired donors, with incorporation or reduction of molecular oxygen"/>
    <property type="evidence" value="ECO:0007669"/>
    <property type="project" value="InterPro"/>
</dbReference>
<evidence type="ECO:0000256" key="8">
    <source>
        <dbReference type="ARBA" id="ARBA00023033"/>
    </source>
</evidence>
<dbReference type="PANTHER" id="PTHR46300">
    <property type="entry name" value="P450, PUTATIVE (EUROFUNG)-RELATED-RELATED"/>
    <property type="match status" value="1"/>
</dbReference>
<evidence type="ECO:0000256" key="9">
    <source>
        <dbReference type="PIRSR" id="PIRSR602401-1"/>
    </source>
</evidence>
<comment type="cofactor">
    <cofactor evidence="1 9">
        <name>heme</name>
        <dbReference type="ChEBI" id="CHEBI:30413"/>
    </cofactor>
</comment>
<evidence type="ECO:0000256" key="2">
    <source>
        <dbReference type="ARBA" id="ARBA00005179"/>
    </source>
</evidence>
<evidence type="ECO:0000256" key="6">
    <source>
        <dbReference type="ARBA" id="ARBA00023002"/>
    </source>
</evidence>
<evidence type="ECO:0000313" key="11">
    <source>
        <dbReference type="EMBL" id="KAF9459534.1"/>
    </source>
</evidence>
<comment type="pathway">
    <text evidence="2">Secondary metabolite biosynthesis.</text>
</comment>
<gene>
    <name evidence="11" type="ORF">BDZ94DRAFT_1224608</name>
</gene>
<proteinExistence type="inferred from homology"/>
<dbReference type="GO" id="GO:0005506">
    <property type="term" value="F:iron ion binding"/>
    <property type="evidence" value="ECO:0007669"/>
    <property type="project" value="InterPro"/>
</dbReference>
<dbReference type="AlphaFoldDB" id="A0A9P6CG07"/>
<dbReference type="Proteomes" id="UP000807353">
    <property type="component" value="Unassembled WGS sequence"/>
</dbReference>
<dbReference type="EMBL" id="MU150315">
    <property type="protein sequence ID" value="KAF9459534.1"/>
    <property type="molecule type" value="Genomic_DNA"/>
</dbReference>
<protein>
    <submittedName>
        <fullName evidence="11">Cytochrome P450</fullName>
    </submittedName>
</protein>
<evidence type="ECO:0000256" key="5">
    <source>
        <dbReference type="ARBA" id="ARBA00022723"/>
    </source>
</evidence>
<dbReference type="PROSITE" id="PS00086">
    <property type="entry name" value="CYTOCHROME_P450"/>
    <property type="match status" value="1"/>
</dbReference>
<dbReference type="OrthoDB" id="2789670at2759"/>
<dbReference type="PRINTS" id="PR00385">
    <property type="entry name" value="P450"/>
</dbReference>
<dbReference type="PRINTS" id="PR00463">
    <property type="entry name" value="EP450I"/>
</dbReference>
<keyword evidence="6 10" id="KW-0560">Oxidoreductase</keyword>
<evidence type="ECO:0000256" key="4">
    <source>
        <dbReference type="ARBA" id="ARBA00022617"/>
    </source>
</evidence>
<dbReference type="InterPro" id="IPR036396">
    <property type="entry name" value="Cyt_P450_sf"/>
</dbReference>
<reference evidence="11" key="1">
    <citation type="submission" date="2020-11" db="EMBL/GenBank/DDBJ databases">
        <authorList>
            <consortium name="DOE Joint Genome Institute"/>
            <person name="Ahrendt S."/>
            <person name="Riley R."/>
            <person name="Andreopoulos W."/>
            <person name="Labutti K."/>
            <person name="Pangilinan J."/>
            <person name="Ruiz-Duenas F.J."/>
            <person name="Barrasa J.M."/>
            <person name="Sanchez-Garcia M."/>
            <person name="Camarero S."/>
            <person name="Miyauchi S."/>
            <person name="Serrano A."/>
            <person name="Linde D."/>
            <person name="Babiker R."/>
            <person name="Drula E."/>
            <person name="Ayuso-Fernandez I."/>
            <person name="Pacheco R."/>
            <person name="Padilla G."/>
            <person name="Ferreira P."/>
            <person name="Barriuso J."/>
            <person name="Kellner H."/>
            <person name="Castanera R."/>
            <person name="Alfaro M."/>
            <person name="Ramirez L."/>
            <person name="Pisabarro A.G."/>
            <person name="Kuo A."/>
            <person name="Tritt A."/>
            <person name="Lipzen A."/>
            <person name="He G."/>
            <person name="Yan M."/>
            <person name="Ng V."/>
            <person name="Cullen D."/>
            <person name="Martin F."/>
            <person name="Rosso M.-N."/>
            <person name="Henrissat B."/>
            <person name="Hibbett D."/>
            <person name="Martinez A.T."/>
            <person name="Grigoriev I.V."/>
        </authorList>
    </citation>
    <scope>NUCLEOTIDE SEQUENCE</scope>
    <source>
        <strain evidence="11">CBS 247.69</strain>
    </source>
</reference>
<evidence type="ECO:0000256" key="10">
    <source>
        <dbReference type="RuleBase" id="RU000461"/>
    </source>
</evidence>
<keyword evidence="12" id="KW-1185">Reference proteome</keyword>